<gene>
    <name evidence="1" type="ORF">TSOC_003973</name>
</gene>
<sequence>MAQLQCSQEEAAHVAAIATHLSRLRVSAPRVWLAVGDAALACLAHAQPAEVVGVLAAHSRAGVPHKLLFERASTRVASSIHDAQPQDVATLLWALARAGHPLSRTLLRATVMHLESHAGRYSLLHLASIAGACSSMGVRDGELRRLLLGRGTEALHHEATAWVQPTPEWVGTEAAAPPPSVRAAASLVLSLCALGPPTPELLKAAAAALAKLLDRATAAGGVHVSSAELDQAGQVATLLEQAGHVDEHNALVQACNRLRHLLGGLEEGLAGFPGQGDPAAA</sequence>
<accession>A0A2J8AA51</accession>
<comment type="caution">
    <text evidence="1">The sequence shown here is derived from an EMBL/GenBank/DDBJ whole genome shotgun (WGS) entry which is preliminary data.</text>
</comment>
<organism evidence="1 2">
    <name type="scientific">Tetrabaena socialis</name>
    <dbReference type="NCBI Taxonomy" id="47790"/>
    <lineage>
        <taxon>Eukaryota</taxon>
        <taxon>Viridiplantae</taxon>
        <taxon>Chlorophyta</taxon>
        <taxon>core chlorophytes</taxon>
        <taxon>Chlorophyceae</taxon>
        <taxon>CS clade</taxon>
        <taxon>Chlamydomonadales</taxon>
        <taxon>Tetrabaenaceae</taxon>
        <taxon>Tetrabaena</taxon>
    </lineage>
</organism>
<reference evidence="1 2" key="1">
    <citation type="journal article" date="2017" name="Mol. Biol. Evol.">
        <title>The 4-celled Tetrabaena socialis nuclear genome reveals the essential components for genetic control of cell number at the origin of multicellularity in the volvocine lineage.</title>
        <authorList>
            <person name="Featherston J."/>
            <person name="Arakaki Y."/>
            <person name="Hanschen E.R."/>
            <person name="Ferris P.J."/>
            <person name="Michod R.E."/>
            <person name="Olson B.J.S.C."/>
            <person name="Nozaki H."/>
            <person name="Durand P.M."/>
        </authorList>
    </citation>
    <scope>NUCLEOTIDE SEQUENCE [LARGE SCALE GENOMIC DNA]</scope>
    <source>
        <strain evidence="1 2">NIES-571</strain>
    </source>
</reference>
<dbReference type="OrthoDB" id="550526at2759"/>
<dbReference type="EMBL" id="PGGS01000092">
    <property type="protein sequence ID" value="PNH09402.1"/>
    <property type="molecule type" value="Genomic_DNA"/>
</dbReference>
<proteinExistence type="predicted"/>
<evidence type="ECO:0000313" key="2">
    <source>
        <dbReference type="Proteomes" id="UP000236333"/>
    </source>
</evidence>
<dbReference type="AlphaFoldDB" id="A0A2J8AA51"/>
<keyword evidence="2" id="KW-1185">Reference proteome</keyword>
<protein>
    <submittedName>
        <fullName evidence="1">Uncharacterized protein</fullName>
    </submittedName>
</protein>
<name>A0A2J8AA51_9CHLO</name>
<dbReference type="Proteomes" id="UP000236333">
    <property type="component" value="Unassembled WGS sequence"/>
</dbReference>
<evidence type="ECO:0000313" key="1">
    <source>
        <dbReference type="EMBL" id="PNH09402.1"/>
    </source>
</evidence>